<evidence type="ECO:0000256" key="1">
    <source>
        <dbReference type="SAM" id="MobiDB-lite"/>
    </source>
</evidence>
<proteinExistence type="predicted"/>
<dbReference type="STRING" id="471852.Tcur_4066"/>
<dbReference type="EMBL" id="CP001738">
    <property type="protein sequence ID" value="ACY99595.1"/>
    <property type="molecule type" value="Genomic_DNA"/>
</dbReference>
<dbReference type="AlphaFoldDB" id="D1AF51"/>
<dbReference type="Proteomes" id="UP000001918">
    <property type="component" value="Chromosome"/>
</dbReference>
<gene>
    <name evidence="2" type="ordered locus">Tcur_4066</name>
</gene>
<reference evidence="2 3" key="1">
    <citation type="journal article" date="2011" name="Stand. Genomic Sci.">
        <title>Complete genome sequence of Thermomonospora curvata type strain (B9).</title>
        <authorList>
            <person name="Chertkov O."/>
            <person name="Sikorski J."/>
            <person name="Nolan M."/>
            <person name="Lapidus A."/>
            <person name="Lucas S."/>
            <person name="Del Rio T.G."/>
            <person name="Tice H."/>
            <person name="Cheng J.F."/>
            <person name="Goodwin L."/>
            <person name="Pitluck S."/>
            <person name="Liolios K."/>
            <person name="Ivanova N."/>
            <person name="Mavromatis K."/>
            <person name="Mikhailova N."/>
            <person name="Ovchinnikova G."/>
            <person name="Pati A."/>
            <person name="Chen A."/>
            <person name="Palaniappan K."/>
            <person name="Djao O.D."/>
            <person name="Land M."/>
            <person name="Hauser L."/>
            <person name="Chang Y.J."/>
            <person name="Jeffries C.D."/>
            <person name="Brettin T."/>
            <person name="Han C."/>
            <person name="Detter J.C."/>
            <person name="Rohde M."/>
            <person name="Goker M."/>
            <person name="Woyke T."/>
            <person name="Bristow J."/>
            <person name="Eisen J.A."/>
            <person name="Markowitz V."/>
            <person name="Hugenholtz P."/>
            <person name="Klenk H.P."/>
            <person name="Kyrpides N.C."/>
        </authorList>
    </citation>
    <scope>NUCLEOTIDE SEQUENCE [LARGE SCALE GENOMIC DNA]</scope>
    <source>
        <strain evidence="3">ATCC 19995 / DSM 43183 / JCM 3096 / KCTC 9072 / NBRC 15933 / NCIMB 10081 / Henssen B9</strain>
    </source>
</reference>
<feature type="region of interest" description="Disordered" evidence="1">
    <location>
        <begin position="1"/>
        <end position="101"/>
    </location>
</feature>
<feature type="compositionally biased region" description="Basic and acidic residues" evidence="1">
    <location>
        <begin position="75"/>
        <end position="93"/>
    </location>
</feature>
<accession>D1AF51</accession>
<dbReference type="Pfam" id="PF18986">
    <property type="entry name" value="DUF5719"/>
    <property type="match status" value="1"/>
</dbReference>
<evidence type="ECO:0000313" key="3">
    <source>
        <dbReference type="Proteomes" id="UP000001918"/>
    </source>
</evidence>
<organism evidence="2 3">
    <name type="scientific">Thermomonospora curvata (strain ATCC 19995 / DSM 43183 / JCM 3096 / KCTC 9072 / NBRC 15933 / NCIMB 10081 / Henssen B9)</name>
    <dbReference type="NCBI Taxonomy" id="471852"/>
    <lineage>
        <taxon>Bacteria</taxon>
        <taxon>Bacillati</taxon>
        <taxon>Actinomycetota</taxon>
        <taxon>Actinomycetes</taxon>
        <taxon>Streptosporangiales</taxon>
        <taxon>Thermomonosporaceae</taxon>
        <taxon>Thermomonospora</taxon>
    </lineage>
</organism>
<dbReference type="InterPro" id="IPR043777">
    <property type="entry name" value="DUF5719"/>
</dbReference>
<protein>
    <submittedName>
        <fullName evidence="2">Uncharacterized protein</fullName>
    </submittedName>
</protein>
<dbReference type="KEGG" id="tcu:Tcur_4066"/>
<keyword evidence="3" id="KW-1185">Reference proteome</keyword>
<dbReference type="eggNOG" id="COG3147">
    <property type="taxonomic scope" value="Bacteria"/>
</dbReference>
<dbReference type="RefSeq" id="WP_012854379.1">
    <property type="nucleotide sequence ID" value="NC_013510.1"/>
</dbReference>
<dbReference type="OrthoDB" id="3729011at2"/>
<name>D1AF51_THECD</name>
<dbReference type="HOGENOM" id="CLU_031881_0_0_11"/>
<evidence type="ECO:0000313" key="2">
    <source>
        <dbReference type="EMBL" id="ACY99595.1"/>
    </source>
</evidence>
<sequence>MLGSYGKVGSEPPAARGVIGSPNEAGPDAAAKVRDASEPGGLPGHGDAAEGRAGAASPQTQEHGGAAEAPGADTGRQDRPKEAPDGKTGDRADSGGTHRTGRREPVWRLLWEQAEKWEQRLVALAVQVLRYRYATAALLLVAVAALYGAAALSRPSGGQAAAGAPRRVPVTSAMLACPAPTDGTVSVLTPPGGSGGTGRAEVSSLKDGKAVASITGTGTPWSKDVADGAGAYVIKARGALAGGLQAEHTSHRGSGADRGLAAVRCGEPGTDLWFVGPGPLAADRLELHLTNLDAQTAVVDLTALSGEGPLDTLDGRGLPIDPGSTRVVRIGDGPEGLGEIVQTAQVLALRVQATTGRVAAALRVRADDGGGVDWLPAAGAPATSLTVPGIPEGGGERRLLLAVPGQDNARVRIQVLTSSGAFAPEGRDTVDLPARTVTSVTLERALSGKAAAVRLTSDKPVVAGLAVARGDDVGYGTATAPLGAAGGVVADNRFESVLLLTAPEREATVTVTTVDGRGRAGTPRQVRIPAGRTAQVEPSAPTGEKGFGVLIVPQPGSGPVHAARVLQTGRDGGLFTVLPVVPAVTTLLLPPVLDSQRVLIP</sequence>